<evidence type="ECO:0000313" key="1">
    <source>
        <dbReference type="EMBL" id="KAH7912099.1"/>
    </source>
</evidence>
<comment type="caution">
    <text evidence="1">The sequence shown here is derived from an EMBL/GenBank/DDBJ whole genome shotgun (WGS) entry which is preliminary data.</text>
</comment>
<gene>
    <name evidence="1" type="ORF">BJ138DRAFT_1149151</name>
</gene>
<dbReference type="EMBL" id="MU267659">
    <property type="protein sequence ID" value="KAH7912099.1"/>
    <property type="molecule type" value="Genomic_DNA"/>
</dbReference>
<protein>
    <submittedName>
        <fullName evidence="1">Uncharacterized protein</fullName>
    </submittedName>
</protein>
<name>A0ACB8AFK2_9AGAM</name>
<sequence>MTDGNTKARIAIVTGAAQGIGRAIALRLADDGLDVAIVDLPSQRAKLEALAEEIRGKNREVLPLEADICVEEQVNEMVRQTVSQLGGLDVLVANAGRIVVGSLIDSPLSDFDAIFNLNVRGTLLCYRAAGRFMIEQGRGGKIIGACSIAGKKGMMPLNGVYCASKAAIRSLTQTLAAELGRHRITVNAYAPGPVDTELMHTGGDATAKGLGLGDGATFMKAYLANAPLGRVGEPEDVAGLVSFLASKDSSYITGQILTIDGGITMD</sequence>
<keyword evidence="2" id="KW-1185">Reference proteome</keyword>
<dbReference type="Proteomes" id="UP000790377">
    <property type="component" value="Unassembled WGS sequence"/>
</dbReference>
<accession>A0ACB8AFK2</accession>
<evidence type="ECO:0000313" key="2">
    <source>
        <dbReference type="Proteomes" id="UP000790377"/>
    </source>
</evidence>
<reference evidence="1" key="1">
    <citation type="journal article" date="2021" name="New Phytol.">
        <title>Evolutionary innovations through gain and loss of genes in the ectomycorrhizal Boletales.</title>
        <authorList>
            <person name="Wu G."/>
            <person name="Miyauchi S."/>
            <person name="Morin E."/>
            <person name="Kuo A."/>
            <person name="Drula E."/>
            <person name="Varga T."/>
            <person name="Kohler A."/>
            <person name="Feng B."/>
            <person name="Cao Y."/>
            <person name="Lipzen A."/>
            <person name="Daum C."/>
            <person name="Hundley H."/>
            <person name="Pangilinan J."/>
            <person name="Johnson J."/>
            <person name="Barry K."/>
            <person name="LaButti K."/>
            <person name="Ng V."/>
            <person name="Ahrendt S."/>
            <person name="Min B."/>
            <person name="Choi I.G."/>
            <person name="Park H."/>
            <person name="Plett J.M."/>
            <person name="Magnuson J."/>
            <person name="Spatafora J.W."/>
            <person name="Nagy L.G."/>
            <person name="Henrissat B."/>
            <person name="Grigoriev I.V."/>
            <person name="Yang Z.L."/>
            <person name="Xu J."/>
            <person name="Martin F.M."/>
        </authorList>
    </citation>
    <scope>NUCLEOTIDE SEQUENCE</scope>
    <source>
        <strain evidence="1">ATCC 28755</strain>
    </source>
</reference>
<organism evidence="1 2">
    <name type="scientific">Hygrophoropsis aurantiaca</name>
    <dbReference type="NCBI Taxonomy" id="72124"/>
    <lineage>
        <taxon>Eukaryota</taxon>
        <taxon>Fungi</taxon>
        <taxon>Dikarya</taxon>
        <taxon>Basidiomycota</taxon>
        <taxon>Agaricomycotina</taxon>
        <taxon>Agaricomycetes</taxon>
        <taxon>Agaricomycetidae</taxon>
        <taxon>Boletales</taxon>
        <taxon>Coniophorineae</taxon>
        <taxon>Hygrophoropsidaceae</taxon>
        <taxon>Hygrophoropsis</taxon>
    </lineage>
</organism>
<proteinExistence type="predicted"/>